<dbReference type="OrthoDB" id="7876709at2"/>
<evidence type="ECO:0000313" key="1">
    <source>
        <dbReference type="EMBL" id="AEF54590.1"/>
    </source>
</evidence>
<accession>F6CYI1</accession>
<dbReference type="AlphaFoldDB" id="F6CYI1"/>
<evidence type="ECO:0000313" key="2">
    <source>
        <dbReference type="Proteomes" id="UP000009230"/>
    </source>
</evidence>
<dbReference type="HOGENOM" id="CLU_159282_0_0_6"/>
<dbReference type="EMBL" id="CP002771">
    <property type="protein sequence ID" value="AEF54590.1"/>
    <property type="molecule type" value="Genomic_DNA"/>
</dbReference>
<organism evidence="1 2">
    <name type="scientific">Marinomonas posidonica (strain CECT 7376 / NCIMB 14433 / IVIA-Po-181)</name>
    <dbReference type="NCBI Taxonomy" id="491952"/>
    <lineage>
        <taxon>Bacteria</taxon>
        <taxon>Pseudomonadati</taxon>
        <taxon>Pseudomonadota</taxon>
        <taxon>Gammaproteobacteria</taxon>
        <taxon>Oceanospirillales</taxon>
        <taxon>Oceanospirillaceae</taxon>
        <taxon>Marinomonas</taxon>
    </lineage>
</organism>
<dbReference type="Proteomes" id="UP000009230">
    <property type="component" value="Chromosome"/>
</dbReference>
<keyword evidence="2" id="KW-1185">Reference proteome</keyword>
<dbReference type="eggNOG" id="ENOG50330V0">
    <property type="taxonomic scope" value="Bacteria"/>
</dbReference>
<sequence length="130" mass="14913">MLNHSAEKISKLKNIDLWESYVLGWERADGTLSIKIDAVLLPNHEVYTKPTPEMWACYKKGKLQFKGVSSLEGYHELKSDRAATDASGEKDYGHIEEFKFTKLGDYYFEIEFAGPLKFKAKEIDFVLTNV</sequence>
<reference evidence="1 2" key="1">
    <citation type="journal article" date="2012" name="Stand. Genomic Sci.">
        <title>Complete genome sequence of Marinomonas posidonica type strain (IVIA-Po-181(T)).</title>
        <authorList>
            <person name="Lucas-Elio P."/>
            <person name="Goodwin L."/>
            <person name="Woyke T."/>
            <person name="Pitluck S."/>
            <person name="Nolan M."/>
            <person name="Kyrpides N.C."/>
            <person name="Detter J.C."/>
            <person name="Copeland A."/>
            <person name="Lu M."/>
            <person name="Bruce D."/>
            <person name="Detter C."/>
            <person name="Tapia R."/>
            <person name="Han S."/>
            <person name="Land M.L."/>
            <person name="Ivanova N."/>
            <person name="Mikhailova N."/>
            <person name="Johnston A.W."/>
            <person name="Sanchez-Amat A."/>
        </authorList>
    </citation>
    <scope>NUCLEOTIDE SEQUENCE [LARGE SCALE GENOMIC DNA]</scope>
    <source>
        <strain evidence="2">CECT 7376 / NCIMB 14433 / IVIA-Po-181</strain>
    </source>
</reference>
<proteinExistence type="predicted"/>
<gene>
    <name evidence="1" type="ordered locus">Mar181_1549</name>
</gene>
<name>F6CYI1_MARPP</name>
<dbReference type="STRING" id="491952.Mar181_1549"/>
<dbReference type="RefSeq" id="WP_013796065.1">
    <property type="nucleotide sequence ID" value="NC_015559.1"/>
</dbReference>
<dbReference type="KEGG" id="mpc:Mar181_1549"/>
<protein>
    <submittedName>
        <fullName evidence="1">Uncharacterized protein</fullName>
    </submittedName>
</protein>